<comment type="catalytic activity">
    <reaction evidence="5">
        <text>diphosphate + H2O = 2 phosphate + H(+)</text>
        <dbReference type="Rhea" id="RHEA:24576"/>
        <dbReference type="ChEBI" id="CHEBI:15377"/>
        <dbReference type="ChEBI" id="CHEBI:15378"/>
        <dbReference type="ChEBI" id="CHEBI:33019"/>
        <dbReference type="ChEBI" id="CHEBI:43474"/>
        <dbReference type="EC" id="3.6.1.1"/>
    </reaction>
</comment>
<dbReference type="SUPFAM" id="SSF50324">
    <property type="entry name" value="Inorganic pyrophosphatase"/>
    <property type="match status" value="1"/>
</dbReference>
<comment type="subunit">
    <text evidence="5">Homohexamer.</text>
</comment>
<dbReference type="AlphaFoldDB" id="A0A059KNH3"/>
<name>A0A059KNH3_9BURK</name>
<feature type="binding site" evidence="5">
    <location>
        <position position="54"/>
    </location>
    <ligand>
        <name>substrate</name>
    </ligand>
</feature>
<dbReference type="InterPro" id="IPR008162">
    <property type="entry name" value="Pyrophosphatase"/>
</dbReference>
<evidence type="ECO:0000256" key="2">
    <source>
        <dbReference type="ARBA" id="ARBA00022723"/>
    </source>
</evidence>
<comment type="function">
    <text evidence="5">Catalyzes the hydrolysis of inorganic pyrophosphate (PPi) forming two phosphate ions.</text>
</comment>
<keyword evidence="7" id="KW-1185">Reference proteome</keyword>
<comment type="similarity">
    <text evidence="5">Belongs to the PPase family.</text>
</comment>
<gene>
    <name evidence="5" type="primary">ppa</name>
    <name evidence="6" type="ORF">X805_17120</name>
</gene>
<evidence type="ECO:0000256" key="1">
    <source>
        <dbReference type="ARBA" id="ARBA00001946"/>
    </source>
</evidence>
<evidence type="ECO:0000256" key="5">
    <source>
        <dbReference type="HAMAP-Rule" id="MF_00209"/>
    </source>
</evidence>
<evidence type="ECO:0000313" key="6">
    <source>
        <dbReference type="EMBL" id="KDB52648.1"/>
    </source>
</evidence>
<dbReference type="GO" id="GO:0005737">
    <property type="term" value="C:cytoplasm"/>
    <property type="evidence" value="ECO:0007669"/>
    <property type="project" value="UniProtKB-SubCell"/>
</dbReference>
<dbReference type="EC" id="3.6.1.1" evidence="5"/>
<reference evidence="6 7" key="1">
    <citation type="journal article" date="2014" name="FEMS Microbiol. Ecol.">
        <title>Sphaerotilus natans encrusted with nanoball-shaped Fe(III) oxide minerals formed by nitrate-reducing mixotrophic Fe(II) oxidation.</title>
        <authorList>
            <person name="Park S."/>
            <person name="Kim D.H."/>
            <person name="Lee J.H."/>
            <person name="Hur H.G."/>
        </authorList>
    </citation>
    <scope>NUCLEOTIDE SEQUENCE [LARGE SCALE GENOMIC DNA]</scope>
    <source>
        <strain evidence="6 7">DSM 6575</strain>
    </source>
</reference>
<feature type="binding site" evidence="5">
    <location>
        <position position="64"/>
    </location>
    <ligand>
        <name>Mg(2+)</name>
        <dbReference type="ChEBI" id="CHEBI:18420"/>
        <label>1</label>
    </ligand>
</feature>
<feature type="binding site" evidence="5">
    <location>
        <position position="69"/>
    </location>
    <ligand>
        <name>Mg(2+)</name>
        <dbReference type="ChEBI" id="CHEBI:18420"/>
        <label>1</label>
    </ligand>
</feature>
<evidence type="ECO:0000313" key="7">
    <source>
        <dbReference type="Proteomes" id="UP000026714"/>
    </source>
</evidence>
<sequence length="174" mass="18926">MSLLNVPPGTADKFNVIIEIPANSDPVKYEVDKETGALFVDRFMGTAMHYPCNYGYVPQTLSLDGDPVDVLVLTPFALVPGSVVPCRAIGVLNMEDESGQDAKVLAVPTEKILPTYAGIKSHADVDPLILARIQHFFEHYKDLEKGKWVKVTGWADADAARAEITSGVERLAAK</sequence>
<keyword evidence="4 5" id="KW-0460">Magnesium</keyword>
<organism evidence="6 7">
    <name type="scientific">Sphaerotilus natans subsp. natans DSM 6575</name>
    <dbReference type="NCBI Taxonomy" id="1286631"/>
    <lineage>
        <taxon>Bacteria</taxon>
        <taxon>Pseudomonadati</taxon>
        <taxon>Pseudomonadota</taxon>
        <taxon>Betaproteobacteria</taxon>
        <taxon>Burkholderiales</taxon>
        <taxon>Sphaerotilaceae</taxon>
        <taxon>Sphaerotilus</taxon>
    </lineage>
</organism>
<dbReference type="GO" id="GO:0006796">
    <property type="term" value="P:phosphate-containing compound metabolic process"/>
    <property type="evidence" value="ECO:0007669"/>
    <property type="project" value="InterPro"/>
</dbReference>
<dbReference type="eggNOG" id="COG0221">
    <property type="taxonomic scope" value="Bacteria"/>
</dbReference>
<feature type="binding site" evidence="5">
    <location>
        <position position="140"/>
    </location>
    <ligand>
        <name>substrate</name>
    </ligand>
</feature>
<dbReference type="PANTHER" id="PTHR10286">
    <property type="entry name" value="INORGANIC PYROPHOSPHATASE"/>
    <property type="match status" value="1"/>
</dbReference>
<dbReference type="PROSITE" id="PS00387">
    <property type="entry name" value="PPASE"/>
    <property type="match status" value="1"/>
</dbReference>
<dbReference type="CDD" id="cd00412">
    <property type="entry name" value="pyrophosphatase"/>
    <property type="match status" value="1"/>
</dbReference>
<evidence type="ECO:0000256" key="4">
    <source>
        <dbReference type="ARBA" id="ARBA00022842"/>
    </source>
</evidence>
<dbReference type="PATRIC" id="fig|1286631.3.peg.1683"/>
<comment type="cofactor">
    <cofactor evidence="1 5">
        <name>Mg(2+)</name>
        <dbReference type="ChEBI" id="CHEBI:18420"/>
    </cofactor>
</comment>
<dbReference type="Proteomes" id="UP000026714">
    <property type="component" value="Unassembled WGS sequence"/>
</dbReference>
<keyword evidence="3 5" id="KW-0378">Hydrolase</keyword>
<dbReference type="EMBL" id="AZRA01000045">
    <property type="protein sequence ID" value="KDB52648.1"/>
    <property type="molecule type" value="Genomic_DNA"/>
</dbReference>
<dbReference type="NCBIfam" id="NF002317">
    <property type="entry name" value="PRK01250.1"/>
    <property type="match status" value="1"/>
</dbReference>
<feature type="binding site" evidence="5">
    <location>
        <position position="69"/>
    </location>
    <ligand>
        <name>Mg(2+)</name>
        <dbReference type="ChEBI" id="CHEBI:18420"/>
        <label>2</label>
    </ligand>
</feature>
<comment type="subcellular location">
    <subcellularLocation>
        <location evidence="5">Cytoplasm</location>
    </subcellularLocation>
</comment>
<feature type="binding site" evidence="5">
    <location>
        <position position="28"/>
    </location>
    <ligand>
        <name>substrate</name>
    </ligand>
</feature>
<feature type="binding site" evidence="5">
    <location>
        <position position="42"/>
    </location>
    <ligand>
        <name>substrate</name>
    </ligand>
</feature>
<dbReference type="Pfam" id="PF00719">
    <property type="entry name" value="Pyrophosphatase"/>
    <property type="match status" value="1"/>
</dbReference>
<dbReference type="GO" id="GO:0000287">
    <property type="term" value="F:magnesium ion binding"/>
    <property type="evidence" value="ECO:0007669"/>
    <property type="project" value="UniProtKB-UniRule"/>
</dbReference>
<feature type="binding site" evidence="5">
    <location>
        <position position="101"/>
    </location>
    <ligand>
        <name>Mg(2+)</name>
        <dbReference type="ChEBI" id="CHEBI:18420"/>
        <label>1</label>
    </ligand>
</feature>
<dbReference type="STRING" id="34103.SAMN05421778_103230"/>
<keyword evidence="2 5" id="KW-0479">Metal-binding</keyword>
<comment type="caution">
    <text evidence="6">The sequence shown here is derived from an EMBL/GenBank/DDBJ whole genome shotgun (WGS) entry which is preliminary data.</text>
</comment>
<keyword evidence="5" id="KW-0963">Cytoplasm</keyword>
<dbReference type="RefSeq" id="WP_037480654.1">
    <property type="nucleotide sequence ID" value="NZ_AZRA01000045.1"/>
</dbReference>
<dbReference type="GO" id="GO:0004427">
    <property type="term" value="F:inorganic diphosphate phosphatase activity"/>
    <property type="evidence" value="ECO:0007669"/>
    <property type="project" value="UniProtKB-UniRule"/>
</dbReference>
<dbReference type="HAMAP" id="MF_00209">
    <property type="entry name" value="Inorganic_PPase"/>
    <property type="match status" value="1"/>
</dbReference>
<dbReference type="InterPro" id="IPR036649">
    <property type="entry name" value="Pyrophosphatase_sf"/>
</dbReference>
<accession>A0A059KNH3</accession>
<proteinExistence type="inferred from homology"/>
<protein>
    <recommendedName>
        <fullName evidence="5">Inorganic pyrophosphatase</fullName>
        <ecNumber evidence="5">3.6.1.1</ecNumber>
    </recommendedName>
    <alternativeName>
        <fullName evidence="5">Pyrophosphate phospho-hydrolase</fullName>
        <shortName evidence="5">PPase</shortName>
    </alternativeName>
</protein>
<evidence type="ECO:0000256" key="3">
    <source>
        <dbReference type="ARBA" id="ARBA00022801"/>
    </source>
</evidence>
<dbReference type="Gene3D" id="3.90.80.10">
    <property type="entry name" value="Inorganic pyrophosphatase"/>
    <property type="match status" value="1"/>
</dbReference>